<keyword evidence="5" id="KW-0663">Pyridoxal phosphate</keyword>
<dbReference type="GO" id="GO:0030170">
    <property type="term" value="F:pyridoxal phosphate binding"/>
    <property type="evidence" value="ECO:0007669"/>
    <property type="project" value="InterPro"/>
</dbReference>
<comment type="similarity">
    <text evidence="2">Belongs to the class-I pyridoxal-phosphate-dependent aminotransferase family.</text>
</comment>
<keyword evidence="3 7" id="KW-0032">Aminotransferase</keyword>
<name>A0A3B0QW49_9ZZZZ</name>
<reference evidence="7" key="1">
    <citation type="submission" date="2018-06" db="EMBL/GenBank/DDBJ databases">
        <authorList>
            <person name="Zhirakovskaya E."/>
        </authorList>
    </citation>
    <scope>NUCLEOTIDE SEQUENCE</scope>
</reference>
<evidence type="ECO:0000313" key="7">
    <source>
        <dbReference type="EMBL" id="VAV85774.1"/>
    </source>
</evidence>
<evidence type="ECO:0000256" key="5">
    <source>
        <dbReference type="ARBA" id="ARBA00022898"/>
    </source>
</evidence>
<dbReference type="AlphaFoldDB" id="A0A3B0QW49"/>
<dbReference type="FunFam" id="3.40.640.10:FF:000033">
    <property type="entry name" value="Aspartate aminotransferase"/>
    <property type="match status" value="1"/>
</dbReference>
<evidence type="ECO:0000256" key="2">
    <source>
        <dbReference type="ARBA" id="ARBA00007441"/>
    </source>
</evidence>
<dbReference type="InterPro" id="IPR004838">
    <property type="entry name" value="NHTrfase_class1_PyrdxlP-BS"/>
</dbReference>
<dbReference type="InterPro" id="IPR015424">
    <property type="entry name" value="PyrdxlP-dep_Trfase"/>
</dbReference>
<dbReference type="PANTHER" id="PTHR46383">
    <property type="entry name" value="ASPARTATE AMINOTRANSFERASE"/>
    <property type="match status" value="1"/>
</dbReference>
<dbReference type="InterPro" id="IPR004839">
    <property type="entry name" value="Aminotransferase_I/II_large"/>
</dbReference>
<protein>
    <submittedName>
        <fullName evidence="7">Aspartate aminotransferase</fullName>
        <ecNumber evidence="7">2.6.1.1</ecNumber>
    </submittedName>
</protein>
<dbReference type="PROSITE" id="PS00105">
    <property type="entry name" value="AA_TRANSFER_CLASS_1"/>
    <property type="match status" value="1"/>
</dbReference>
<evidence type="ECO:0000256" key="3">
    <source>
        <dbReference type="ARBA" id="ARBA00022576"/>
    </source>
</evidence>
<dbReference type="Pfam" id="PF00155">
    <property type="entry name" value="Aminotran_1_2"/>
    <property type="match status" value="1"/>
</dbReference>
<dbReference type="GO" id="GO:0004069">
    <property type="term" value="F:L-aspartate:2-oxoglutarate aminotransferase activity"/>
    <property type="evidence" value="ECO:0007669"/>
    <property type="project" value="UniProtKB-EC"/>
</dbReference>
<dbReference type="Gene3D" id="3.40.640.10">
    <property type="entry name" value="Type I PLP-dependent aspartate aminotransferase-like (Major domain)"/>
    <property type="match status" value="1"/>
</dbReference>
<organism evidence="7">
    <name type="scientific">hydrothermal vent metagenome</name>
    <dbReference type="NCBI Taxonomy" id="652676"/>
    <lineage>
        <taxon>unclassified sequences</taxon>
        <taxon>metagenomes</taxon>
        <taxon>ecological metagenomes</taxon>
    </lineage>
</organism>
<dbReference type="EMBL" id="UOEB01000246">
    <property type="protein sequence ID" value="VAV85774.1"/>
    <property type="molecule type" value="Genomic_DNA"/>
</dbReference>
<proteinExistence type="inferred from homology"/>
<accession>A0A3B0QW49</accession>
<evidence type="ECO:0000259" key="6">
    <source>
        <dbReference type="Pfam" id="PF00155"/>
    </source>
</evidence>
<feature type="domain" description="Aminotransferase class I/classII large" evidence="6">
    <location>
        <begin position="31"/>
        <end position="389"/>
    </location>
</feature>
<dbReference type="SUPFAM" id="SSF53383">
    <property type="entry name" value="PLP-dependent transferases"/>
    <property type="match status" value="1"/>
</dbReference>
<dbReference type="InterPro" id="IPR050596">
    <property type="entry name" value="AspAT/PAT-like"/>
</dbReference>
<keyword evidence="4 7" id="KW-0808">Transferase</keyword>
<comment type="cofactor">
    <cofactor evidence="1">
        <name>pyridoxal 5'-phosphate</name>
        <dbReference type="ChEBI" id="CHEBI:597326"/>
    </cofactor>
</comment>
<dbReference type="InterPro" id="IPR015421">
    <property type="entry name" value="PyrdxlP-dep_Trfase_major"/>
</dbReference>
<dbReference type="GO" id="GO:0006520">
    <property type="term" value="P:amino acid metabolic process"/>
    <property type="evidence" value="ECO:0007669"/>
    <property type="project" value="InterPro"/>
</dbReference>
<sequence>MNQLSDRINNLSTSATLAMAAKARELRAEGKDIIGLSLGEPDFNTPDFIKEAAIQAINDDYNSYTPVDGYEELKQAIITKFKRDNNLTYTLPQIVVSTGAKQSLANIAAAMINPGDEVILPCPYWVSYNDIVKLSEGIPVEVKTSIDTDFKMTPAQLEAAITPKTKMIWFSSPCNPSGSVYSKTELRALADVLQNHPNIYVVSDEIYEHINFVGGHASMAQFEDMYDRTITVNGVSKAFAMTGWRIGFIGAPSWIARACNKMQGQITSGANCIAQRAVITAMEANPSKVQYMVDEFKNRRDLVLNLLNDIDGFKTNTPEGAFYVFPDISSFFGKTLRGKTINNASDFSLYLLEEALVATVTGDAFGNPDCIRISYAASQEQLIEAIKRIKESLN</sequence>
<evidence type="ECO:0000256" key="1">
    <source>
        <dbReference type="ARBA" id="ARBA00001933"/>
    </source>
</evidence>
<evidence type="ECO:0000256" key="4">
    <source>
        <dbReference type="ARBA" id="ARBA00022679"/>
    </source>
</evidence>
<dbReference type="PANTHER" id="PTHR46383:SF1">
    <property type="entry name" value="ASPARTATE AMINOTRANSFERASE"/>
    <property type="match status" value="1"/>
</dbReference>
<dbReference type="InterPro" id="IPR015422">
    <property type="entry name" value="PyrdxlP-dep_Trfase_small"/>
</dbReference>
<dbReference type="Gene3D" id="3.90.1150.10">
    <property type="entry name" value="Aspartate Aminotransferase, domain 1"/>
    <property type="match status" value="1"/>
</dbReference>
<dbReference type="CDD" id="cd00609">
    <property type="entry name" value="AAT_like"/>
    <property type="match status" value="1"/>
</dbReference>
<gene>
    <name evidence="7" type="ORF">MNBD_BACTEROID02-318</name>
</gene>
<dbReference type="EC" id="2.6.1.1" evidence="7"/>